<dbReference type="AlphaFoldDB" id="A0A9P8AXC9"/>
<dbReference type="RefSeq" id="XP_043044586.1">
    <property type="nucleotide sequence ID" value="XM_043180777.1"/>
</dbReference>
<dbReference type="GeneID" id="66103073"/>
<sequence length="214" mass="24291">MFSWKVPEGCSAQRAIILTFTCTGNCSRPFLLDFWSPSRAESPLAFRSLVVQGIEWEFCPQIEILDVPGCDSPVSFTDAIHSCLYPYLAKLLIEHFTGGNSRFSLARIADRKHPVQMQLLLAVFELSCERAWIWNDAWLMVSTVLTCLQPYLKDMNADETVSRANPEEWTTVFESLCSVIQSDAFGTIDSHISWPDQRSIFESFTMCLTKLGTR</sequence>
<dbReference type="EMBL" id="MU250525">
    <property type="protein sequence ID" value="KAG7451086.1"/>
    <property type="molecule type" value="Genomic_DNA"/>
</dbReference>
<accession>A0A9P8AXC9</accession>
<comment type="caution">
    <text evidence="1">The sequence shown here is derived from an EMBL/GenBank/DDBJ whole genome shotgun (WGS) entry which is preliminary data.</text>
</comment>
<proteinExistence type="predicted"/>
<gene>
    <name evidence="1" type="ORF">BT62DRAFT_395986</name>
</gene>
<organism evidence="1 2">
    <name type="scientific">Guyanagaster necrorhizus</name>
    <dbReference type="NCBI Taxonomy" id="856835"/>
    <lineage>
        <taxon>Eukaryota</taxon>
        <taxon>Fungi</taxon>
        <taxon>Dikarya</taxon>
        <taxon>Basidiomycota</taxon>
        <taxon>Agaricomycotina</taxon>
        <taxon>Agaricomycetes</taxon>
        <taxon>Agaricomycetidae</taxon>
        <taxon>Agaricales</taxon>
        <taxon>Marasmiineae</taxon>
        <taxon>Physalacriaceae</taxon>
        <taxon>Guyanagaster</taxon>
    </lineage>
</organism>
<evidence type="ECO:0000313" key="2">
    <source>
        <dbReference type="Proteomes" id="UP000812287"/>
    </source>
</evidence>
<protein>
    <submittedName>
        <fullName evidence="1">Uncharacterized protein</fullName>
    </submittedName>
</protein>
<dbReference type="Proteomes" id="UP000812287">
    <property type="component" value="Unassembled WGS sequence"/>
</dbReference>
<reference evidence="1" key="1">
    <citation type="submission" date="2020-11" db="EMBL/GenBank/DDBJ databases">
        <title>Adaptations for nitrogen fixation in a non-lichenized fungal sporocarp promotes dispersal by wood-feeding termites.</title>
        <authorList>
            <consortium name="DOE Joint Genome Institute"/>
            <person name="Koch R.A."/>
            <person name="Yoon G."/>
            <person name="Arayal U."/>
            <person name="Lail K."/>
            <person name="Amirebrahimi M."/>
            <person name="Labutti K."/>
            <person name="Lipzen A."/>
            <person name="Riley R."/>
            <person name="Barry K."/>
            <person name="Henrissat B."/>
            <person name="Grigoriev I.V."/>
            <person name="Herr J.R."/>
            <person name="Aime M.C."/>
        </authorList>
    </citation>
    <scope>NUCLEOTIDE SEQUENCE</scope>
    <source>
        <strain evidence="1">MCA 3950</strain>
    </source>
</reference>
<keyword evidence="2" id="KW-1185">Reference proteome</keyword>
<evidence type="ECO:0000313" key="1">
    <source>
        <dbReference type="EMBL" id="KAG7451086.1"/>
    </source>
</evidence>
<dbReference type="OrthoDB" id="2874941at2759"/>
<name>A0A9P8AXC9_9AGAR</name>